<name>A0A2H0UR69_9BACT</name>
<dbReference type="Proteomes" id="UP000231157">
    <property type="component" value="Unassembled WGS sequence"/>
</dbReference>
<evidence type="ECO:0000313" key="6">
    <source>
        <dbReference type="Proteomes" id="UP000231157"/>
    </source>
</evidence>
<dbReference type="SMART" id="SM00564">
    <property type="entry name" value="PQQ"/>
    <property type="match status" value="6"/>
</dbReference>
<evidence type="ECO:0000256" key="3">
    <source>
        <dbReference type="ARBA" id="ARBA00023002"/>
    </source>
</evidence>
<evidence type="ECO:0000256" key="1">
    <source>
        <dbReference type="ARBA" id="ARBA00001931"/>
    </source>
</evidence>
<protein>
    <recommendedName>
        <fullName evidence="4">Pyrrolo-quinoline quinone repeat domain-containing protein</fullName>
    </recommendedName>
</protein>
<dbReference type="InterPro" id="IPR018391">
    <property type="entry name" value="PQQ_b-propeller_rpt"/>
</dbReference>
<organism evidence="5 6">
    <name type="scientific">Candidatus Harrisonbacteria bacterium CG10_big_fil_rev_8_21_14_0_10_40_38</name>
    <dbReference type="NCBI Taxonomy" id="1974583"/>
    <lineage>
        <taxon>Bacteria</taxon>
        <taxon>Candidatus Harrisoniibacteriota</taxon>
    </lineage>
</organism>
<dbReference type="Gene3D" id="2.140.10.10">
    <property type="entry name" value="Quinoprotein alcohol dehydrogenase-like superfamily"/>
    <property type="match status" value="1"/>
</dbReference>
<comment type="cofactor">
    <cofactor evidence="1">
        <name>pyrroloquinoline quinone</name>
        <dbReference type="ChEBI" id="CHEBI:58442"/>
    </cofactor>
</comment>
<dbReference type="EMBL" id="PFAZ01000012">
    <property type="protein sequence ID" value="PIR88877.1"/>
    <property type="molecule type" value="Genomic_DNA"/>
</dbReference>
<dbReference type="AlphaFoldDB" id="A0A2H0UR69"/>
<accession>A0A2H0UR69</accession>
<dbReference type="GO" id="GO:0016491">
    <property type="term" value="F:oxidoreductase activity"/>
    <property type="evidence" value="ECO:0007669"/>
    <property type="project" value="UniProtKB-KW"/>
</dbReference>
<evidence type="ECO:0000313" key="5">
    <source>
        <dbReference type="EMBL" id="PIR88877.1"/>
    </source>
</evidence>
<evidence type="ECO:0000256" key="2">
    <source>
        <dbReference type="ARBA" id="ARBA00008156"/>
    </source>
</evidence>
<comment type="similarity">
    <text evidence="2">Belongs to the bacterial PQQ dehydrogenase family.</text>
</comment>
<comment type="caution">
    <text evidence="5">The sequence shown here is derived from an EMBL/GenBank/DDBJ whole genome shotgun (WGS) entry which is preliminary data.</text>
</comment>
<feature type="domain" description="Pyrrolo-quinoline quinone repeat" evidence="4">
    <location>
        <begin position="64"/>
        <end position="347"/>
    </location>
</feature>
<reference evidence="6" key="1">
    <citation type="submission" date="2017-09" db="EMBL/GenBank/DDBJ databases">
        <title>Depth-based differentiation of microbial function through sediment-hosted aquifers and enrichment of novel symbionts in the deep terrestrial subsurface.</title>
        <authorList>
            <person name="Probst A.J."/>
            <person name="Ladd B."/>
            <person name="Jarett J.K."/>
            <person name="Geller-Mcgrath D.E."/>
            <person name="Sieber C.M.K."/>
            <person name="Emerson J.B."/>
            <person name="Anantharaman K."/>
            <person name="Thomas B.C."/>
            <person name="Malmstrom R."/>
            <person name="Stieglmeier M."/>
            <person name="Klingl A."/>
            <person name="Woyke T."/>
            <person name="Ryan C.M."/>
            <person name="Banfield J.F."/>
        </authorList>
    </citation>
    <scope>NUCLEOTIDE SEQUENCE [LARGE SCALE GENOMIC DNA]</scope>
</reference>
<dbReference type="Pfam" id="PF01011">
    <property type="entry name" value="PQQ"/>
    <property type="match status" value="1"/>
</dbReference>
<proteinExistence type="inferred from homology"/>
<evidence type="ECO:0000259" key="4">
    <source>
        <dbReference type="Pfam" id="PF01011"/>
    </source>
</evidence>
<sequence length="500" mass="55816">MAKKLLVIAVLFLLLKSDNSGSDMKIESPPLNEKSFKNYFAKDLKFSIKNVTFQDLLKSPGSDWLVYHGDYQATHYSPLSEINRENIKNLTVKWTFNITDAPNLRSSPIIHNGIMYVTVANEIQALDAETGQWLWRWQAYKERGKGINRGVAIYENKLFFSTSDCRLVALNKITGNLIWSTQYATSGQGQRYFSTMAPLVTKDRIVMGVGNHNDSEGGFIVAFSVSDGKELWRFRALPPASNLRGAPTWLTGSYDTETDTIYWAIGTLSDQQRSNPESYQPNAYHDSIVALNAKDGQLKWSVRLNKQLPMDWDPNEPLILTEVNNRKVILLAHRNGIFYSINRTSGQIMSTNPFVKEIEWNSKKRLCPSIRGATNWMPPSLSHITRLVYITTLEGCAGEDNPFVIKAIDSASLKIKWSYLTRGTNIAAPGLMATAGNIVFGSEGSGHIVALDAVTGKKIWDFGTGRAIFGAPVSYSINNRQYISIVAGSDIYTFGLHSAQ</sequence>
<dbReference type="InterPro" id="IPR002372">
    <property type="entry name" value="PQQ_rpt_dom"/>
</dbReference>
<keyword evidence="3" id="KW-0560">Oxidoreductase</keyword>
<dbReference type="InterPro" id="IPR011047">
    <property type="entry name" value="Quinoprotein_ADH-like_sf"/>
</dbReference>
<dbReference type="SUPFAM" id="SSF50998">
    <property type="entry name" value="Quinoprotein alcohol dehydrogenase-like"/>
    <property type="match status" value="1"/>
</dbReference>
<dbReference type="PANTHER" id="PTHR32303">
    <property type="entry name" value="QUINOPROTEIN ALCOHOL DEHYDROGENASE (CYTOCHROME C)"/>
    <property type="match status" value="1"/>
</dbReference>
<gene>
    <name evidence="5" type="ORF">COU07_04080</name>
</gene>